<keyword evidence="1 4" id="KW-0808">Transferase</keyword>
<evidence type="ECO:0000256" key="4">
    <source>
        <dbReference type="RuleBase" id="RU366026"/>
    </source>
</evidence>
<dbReference type="Gene3D" id="1.20.1200.10">
    <property type="entry name" value="Cobalamin adenosyltransferase-like"/>
    <property type="match status" value="1"/>
</dbReference>
<dbReference type="PATRIC" id="fig|1618550.3.peg.135"/>
<dbReference type="EC" id="2.5.1.17" evidence="4"/>
<dbReference type="GO" id="GO:0008817">
    <property type="term" value="F:corrinoid adenosyltransferase activity"/>
    <property type="evidence" value="ECO:0007669"/>
    <property type="project" value="UniProtKB-UniRule"/>
</dbReference>
<dbReference type="Proteomes" id="UP000034246">
    <property type="component" value="Unassembled WGS sequence"/>
</dbReference>
<comment type="pathway">
    <text evidence="4">Cofactor biosynthesis; adenosylcobalamin biosynthesis; adenosylcobalamin from cob(II)yrinate a,c-diamide: step 2/7.</text>
</comment>
<comment type="catalytic activity">
    <reaction evidence="4">
        <text>2 cob(II)alamin + reduced [electron-transfer flavoprotein] + 2 ATP = 2 adenosylcob(III)alamin + 2 triphosphate + oxidized [electron-transfer flavoprotein] + 3 H(+)</text>
        <dbReference type="Rhea" id="RHEA:28671"/>
        <dbReference type="Rhea" id="RHEA-COMP:10685"/>
        <dbReference type="Rhea" id="RHEA-COMP:10686"/>
        <dbReference type="ChEBI" id="CHEBI:15378"/>
        <dbReference type="ChEBI" id="CHEBI:16304"/>
        <dbReference type="ChEBI" id="CHEBI:18036"/>
        <dbReference type="ChEBI" id="CHEBI:18408"/>
        <dbReference type="ChEBI" id="CHEBI:30616"/>
        <dbReference type="ChEBI" id="CHEBI:57692"/>
        <dbReference type="ChEBI" id="CHEBI:58307"/>
        <dbReference type="EC" id="2.5.1.17"/>
    </reaction>
</comment>
<evidence type="ECO:0000313" key="7">
    <source>
        <dbReference type="Proteomes" id="UP000034246"/>
    </source>
</evidence>
<dbReference type="Pfam" id="PF01923">
    <property type="entry name" value="Cob_adeno_trans"/>
    <property type="match status" value="1"/>
</dbReference>
<keyword evidence="2 4" id="KW-0547">Nucleotide-binding</keyword>
<name>A0A0G0N6P4_9BACT</name>
<reference evidence="6 7" key="1">
    <citation type="journal article" date="2015" name="Nature">
        <title>rRNA introns, odd ribosomes, and small enigmatic genomes across a large radiation of phyla.</title>
        <authorList>
            <person name="Brown C.T."/>
            <person name="Hug L.A."/>
            <person name="Thomas B.C."/>
            <person name="Sharon I."/>
            <person name="Castelle C.J."/>
            <person name="Singh A."/>
            <person name="Wilkins M.J."/>
            <person name="Williams K.H."/>
            <person name="Banfield J.F."/>
        </authorList>
    </citation>
    <scope>NUCLEOTIDE SEQUENCE [LARGE SCALE GENOMIC DNA]</scope>
</reference>
<sequence>MTIYTKKGDKGKTGLFKKVNGKSVRVSKSSCNTRAIGAIDEVDSFIGVVISLSHDEYLKERLHQVQNNLLTTGSILAGSDLKIQPSETKKLEKEIDECDKFLPALTNFIFPGGSPIAAYLQYARTLARKAEREVVALNEETRISASILKYINRLSDYLFTLARVENFKLKVKDEVWKK</sequence>
<evidence type="ECO:0000313" key="6">
    <source>
        <dbReference type="EMBL" id="KKR11854.1"/>
    </source>
</evidence>
<dbReference type="UniPathway" id="UPA00148">
    <property type="reaction ID" value="UER00233"/>
</dbReference>
<accession>A0A0G0N6P4</accession>
<comment type="similarity">
    <text evidence="4">Belongs to the Cob(I)alamin adenosyltransferase family.</text>
</comment>
<dbReference type="PANTHER" id="PTHR12213">
    <property type="entry name" value="CORRINOID ADENOSYLTRANSFERASE"/>
    <property type="match status" value="1"/>
</dbReference>
<dbReference type="STRING" id="1618550.UT39_C0002G0035"/>
<keyword evidence="4" id="KW-0169">Cobalamin biosynthesis</keyword>
<dbReference type="AlphaFoldDB" id="A0A0G0N6P4"/>
<dbReference type="NCBIfam" id="TIGR00636">
    <property type="entry name" value="PduO_Nterm"/>
    <property type="match status" value="1"/>
</dbReference>
<dbReference type="PANTHER" id="PTHR12213:SF0">
    <property type="entry name" value="CORRINOID ADENOSYLTRANSFERASE MMAB"/>
    <property type="match status" value="1"/>
</dbReference>
<dbReference type="SUPFAM" id="SSF89028">
    <property type="entry name" value="Cobalamin adenosyltransferase-like"/>
    <property type="match status" value="1"/>
</dbReference>
<comment type="caution">
    <text evidence="6">The sequence shown here is derived from an EMBL/GenBank/DDBJ whole genome shotgun (WGS) entry which is preliminary data.</text>
</comment>
<gene>
    <name evidence="6" type="ORF">UT39_C0002G0035</name>
</gene>
<keyword evidence="3 4" id="KW-0067">ATP-binding</keyword>
<dbReference type="GO" id="GO:0005524">
    <property type="term" value="F:ATP binding"/>
    <property type="evidence" value="ECO:0007669"/>
    <property type="project" value="UniProtKB-UniRule"/>
</dbReference>
<evidence type="ECO:0000259" key="5">
    <source>
        <dbReference type="Pfam" id="PF01923"/>
    </source>
</evidence>
<evidence type="ECO:0000256" key="3">
    <source>
        <dbReference type="ARBA" id="ARBA00022840"/>
    </source>
</evidence>
<dbReference type="InterPro" id="IPR016030">
    <property type="entry name" value="CblAdoTrfase-like"/>
</dbReference>
<proteinExistence type="inferred from homology"/>
<dbReference type="InterPro" id="IPR029499">
    <property type="entry name" value="PduO-typ"/>
</dbReference>
<comment type="catalytic activity">
    <reaction evidence="4">
        <text>2 cob(II)yrinate a,c diamide + reduced [electron-transfer flavoprotein] + 2 ATP = 2 adenosylcob(III)yrinate a,c-diamide + 2 triphosphate + oxidized [electron-transfer flavoprotein] + 3 H(+)</text>
        <dbReference type="Rhea" id="RHEA:11528"/>
        <dbReference type="Rhea" id="RHEA-COMP:10685"/>
        <dbReference type="Rhea" id="RHEA-COMP:10686"/>
        <dbReference type="ChEBI" id="CHEBI:15378"/>
        <dbReference type="ChEBI" id="CHEBI:18036"/>
        <dbReference type="ChEBI" id="CHEBI:30616"/>
        <dbReference type="ChEBI" id="CHEBI:57692"/>
        <dbReference type="ChEBI" id="CHEBI:58307"/>
        <dbReference type="ChEBI" id="CHEBI:58503"/>
        <dbReference type="ChEBI" id="CHEBI:58537"/>
        <dbReference type="EC" id="2.5.1.17"/>
    </reaction>
</comment>
<evidence type="ECO:0000256" key="2">
    <source>
        <dbReference type="ARBA" id="ARBA00022741"/>
    </source>
</evidence>
<organism evidence="6 7">
    <name type="scientific">Candidatus Woesebacteria bacterium GW2011_GWA1_39_21</name>
    <dbReference type="NCBI Taxonomy" id="1618550"/>
    <lineage>
        <taxon>Bacteria</taxon>
        <taxon>Candidatus Woeseibacteriota</taxon>
    </lineage>
</organism>
<dbReference type="InterPro" id="IPR036451">
    <property type="entry name" value="CblAdoTrfase-like_sf"/>
</dbReference>
<evidence type="ECO:0000256" key="1">
    <source>
        <dbReference type="ARBA" id="ARBA00022679"/>
    </source>
</evidence>
<feature type="domain" description="Cobalamin adenosyltransferase-like" evidence="5">
    <location>
        <begin position="3"/>
        <end position="164"/>
    </location>
</feature>
<protein>
    <recommendedName>
        <fullName evidence="4">Corrinoid adenosyltransferase</fullName>
        <ecNumber evidence="4">2.5.1.17</ecNumber>
    </recommendedName>
    <alternativeName>
        <fullName evidence="4">Cob(II)alamin adenosyltransferase</fullName>
    </alternativeName>
    <alternativeName>
        <fullName evidence="4">Cob(II)yrinic acid a,c-diamide adenosyltransferase</fullName>
    </alternativeName>
    <alternativeName>
        <fullName evidence="4">Cobinamide/cobalamin adenosyltransferase</fullName>
    </alternativeName>
</protein>
<dbReference type="EMBL" id="LBWP01000002">
    <property type="protein sequence ID" value="KKR11854.1"/>
    <property type="molecule type" value="Genomic_DNA"/>
</dbReference>
<dbReference type="GO" id="GO:0009236">
    <property type="term" value="P:cobalamin biosynthetic process"/>
    <property type="evidence" value="ECO:0007669"/>
    <property type="project" value="UniProtKB-UniRule"/>
</dbReference>